<name>A0A382M4R9_9ZZZZ</name>
<dbReference type="InterPro" id="IPR029061">
    <property type="entry name" value="THDP-binding"/>
</dbReference>
<protein>
    <recommendedName>
        <fullName evidence="3">Transketolase-like pyrimidine-binding domain-containing protein</fullName>
    </recommendedName>
</protein>
<keyword evidence="1" id="KW-0560">Oxidoreductase</keyword>
<dbReference type="CDD" id="cd07036">
    <property type="entry name" value="TPP_PYR_E1-PDHc-beta_like"/>
    <property type="match status" value="1"/>
</dbReference>
<dbReference type="Pfam" id="PF02779">
    <property type="entry name" value="Transket_pyr"/>
    <property type="match status" value="1"/>
</dbReference>
<feature type="domain" description="Transketolase-like pyrimidine-binding" evidence="3">
    <location>
        <begin position="1"/>
        <end position="162"/>
    </location>
</feature>
<evidence type="ECO:0000313" key="4">
    <source>
        <dbReference type="EMBL" id="SVC42687.1"/>
    </source>
</evidence>
<dbReference type="SMART" id="SM00861">
    <property type="entry name" value="Transket_pyr"/>
    <property type="match status" value="1"/>
</dbReference>
<dbReference type="GO" id="GO:0016491">
    <property type="term" value="F:oxidoreductase activity"/>
    <property type="evidence" value="ECO:0007669"/>
    <property type="project" value="UniProtKB-KW"/>
</dbReference>
<gene>
    <name evidence="4" type="ORF">METZ01_LOCUS295541</name>
</gene>
<dbReference type="AlphaFoldDB" id="A0A382M4R9"/>
<dbReference type="FunFam" id="3.40.50.970:FF:000001">
    <property type="entry name" value="Pyruvate dehydrogenase E1 beta subunit"/>
    <property type="match status" value="1"/>
</dbReference>
<organism evidence="4">
    <name type="scientific">marine metagenome</name>
    <dbReference type="NCBI Taxonomy" id="408172"/>
    <lineage>
        <taxon>unclassified sequences</taxon>
        <taxon>metagenomes</taxon>
        <taxon>ecological metagenomes</taxon>
    </lineage>
</organism>
<accession>A0A382M4R9</accession>
<dbReference type="Gene3D" id="3.40.50.970">
    <property type="match status" value="1"/>
</dbReference>
<evidence type="ECO:0000259" key="3">
    <source>
        <dbReference type="SMART" id="SM00861"/>
    </source>
</evidence>
<dbReference type="InterPro" id="IPR005475">
    <property type="entry name" value="Transketolase-like_Pyr-bd"/>
</dbReference>
<evidence type="ECO:0000256" key="1">
    <source>
        <dbReference type="ARBA" id="ARBA00023002"/>
    </source>
</evidence>
<feature type="non-terminal residue" evidence="4">
    <location>
        <position position="184"/>
    </location>
</feature>
<keyword evidence="2" id="KW-0786">Thiamine pyrophosphate</keyword>
<dbReference type="SUPFAM" id="SSF52518">
    <property type="entry name" value="Thiamin diphosphate-binding fold (THDP-binding)"/>
    <property type="match status" value="1"/>
</dbReference>
<dbReference type="PANTHER" id="PTHR43257">
    <property type="entry name" value="PYRUVATE DEHYDROGENASE E1 COMPONENT BETA SUBUNIT"/>
    <property type="match status" value="1"/>
</dbReference>
<sequence>MEKNPDVYVMGCGVADAEGIFGTTIAAARRFGEDRVMSVPLSENAITGIGIGSAIMGKRPVMVHARNDFLLLAMDQIVNHGAKWKFMSGGRLNCPLVIRAIVGRGWGQAAQHSQSLQSLFSHIPGLKIALPASAYDAKGLLLAAINDADPVILIEHRLLYETTTHVPYDSYTVPLGKGQVVRSG</sequence>
<evidence type="ECO:0000256" key="2">
    <source>
        <dbReference type="ARBA" id="ARBA00023052"/>
    </source>
</evidence>
<dbReference type="PANTHER" id="PTHR43257:SF2">
    <property type="entry name" value="PYRUVATE DEHYDROGENASE E1 COMPONENT SUBUNIT BETA"/>
    <property type="match status" value="1"/>
</dbReference>
<reference evidence="4" key="1">
    <citation type="submission" date="2018-05" db="EMBL/GenBank/DDBJ databases">
        <authorList>
            <person name="Lanie J.A."/>
            <person name="Ng W.-L."/>
            <person name="Kazmierczak K.M."/>
            <person name="Andrzejewski T.M."/>
            <person name="Davidsen T.M."/>
            <person name="Wayne K.J."/>
            <person name="Tettelin H."/>
            <person name="Glass J.I."/>
            <person name="Rusch D."/>
            <person name="Podicherti R."/>
            <person name="Tsui H.-C.T."/>
            <person name="Winkler M.E."/>
        </authorList>
    </citation>
    <scope>NUCLEOTIDE SEQUENCE</scope>
</reference>
<dbReference type="EMBL" id="UINC01090600">
    <property type="protein sequence ID" value="SVC42687.1"/>
    <property type="molecule type" value="Genomic_DNA"/>
</dbReference>
<proteinExistence type="predicted"/>